<evidence type="ECO:0000256" key="6">
    <source>
        <dbReference type="ARBA" id="ARBA00022490"/>
    </source>
</evidence>
<keyword evidence="12 15" id="KW-0460">Magnesium</keyword>
<dbReference type="InterPro" id="IPR005904">
    <property type="entry name" value="Hxn_phspho_trans"/>
</dbReference>
<organism evidence="17 18">
    <name type="scientific">Jiella sonneratiae</name>
    <dbReference type="NCBI Taxonomy" id="2816856"/>
    <lineage>
        <taxon>Bacteria</taxon>
        <taxon>Pseudomonadati</taxon>
        <taxon>Pseudomonadota</taxon>
        <taxon>Alphaproteobacteria</taxon>
        <taxon>Hyphomicrobiales</taxon>
        <taxon>Aurantimonadaceae</taxon>
        <taxon>Jiella</taxon>
    </lineage>
</organism>
<evidence type="ECO:0000259" key="16">
    <source>
        <dbReference type="Pfam" id="PF00156"/>
    </source>
</evidence>
<protein>
    <recommendedName>
        <fullName evidence="5 15">Hypoxanthine phosphoribosyltransferase</fullName>
        <ecNumber evidence="5 15">2.4.2.8</ecNumber>
    </recommendedName>
</protein>
<feature type="domain" description="Phosphoribosyltransferase" evidence="16">
    <location>
        <begin position="12"/>
        <end position="162"/>
    </location>
</feature>
<comment type="subcellular location">
    <subcellularLocation>
        <location evidence="2 15">Cytoplasm</location>
    </subcellularLocation>
</comment>
<keyword evidence="7 15" id="KW-0328">Glycosyltransferase</keyword>
<dbReference type="EC" id="2.4.2.8" evidence="5 15"/>
<comment type="catalytic activity">
    <reaction evidence="14">
        <text>IMP + diphosphate = hypoxanthine + 5-phospho-alpha-D-ribose 1-diphosphate</text>
        <dbReference type="Rhea" id="RHEA:17973"/>
        <dbReference type="ChEBI" id="CHEBI:17368"/>
        <dbReference type="ChEBI" id="CHEBI:33019"/>
        <dbReference type="ChEBI" id="CHEBI:58017"/>
        <dbReference type="ChEBI" id="CHEBI:58053"/>
        <dbReference type="EC" id="2.4.2.8"/>
    </reaction>
    <physiologicalReaction direction="right-to-left" evidence="14">
        <dbReference type="Rhea" id="RHEA:17975"/>
    </physiologicalReaction>
</comment>
<dbReference type="Gene3D" id="3.40.50.2020">
    <property type="match status" value="1"/>
</dbReference>
<dbReference type="Pfam" id="PF00156">
    <property type="entry name" value="Pribosyltran"/>
    <property type="match status" value="1"/>
</dbReference>
<gene>
    <name evidence="17" type="primary">hpt</name>
    <name evidence="17" type="ORF">J1C47_02310</name>
</gene>
<evidence type="ECO:0000256" key="14">
    <source>
        <dbReference type="ARBA" id="ARBA00049402"/>
    </source>
</evidence>
<reference evidence="17 18" key="1">
    <citation type="submission" date="2021-03" db="EMBL/GenBank/DDBJ databases">
        <title>Whole genome sequence of Jiella sp. MQZ13P-4.</title>
        <authorList>
            <person name="Tuo L."/>
        </authorList>
    </citation>
    <scope>NUCLEOTIDE SEQUENCE [LARGE SCALE GENOMIC DNA]</scope>
    <source>
        <strain evidence="17 18">MQZ13P-4</strain>
    </source>
</reference>
<proteinExistence type="inferred from homology"/>
<evidence type="ECO:0000256" key="2">
    <source>
        <dbReference type="ARBA" id="ARBA00004496"/>
    </source>
</evidence>
<evidence type="ECO:0000256" key="4">
    <source>
        <dbReference type="ARBA" id="ARBA00008391"/>
    </source>
</evidence>
<dbReference type="PANTHER" id="PTHR43340">
    <property type="entry name" value="HYPOXANTHINE-GUANINE PHOSPHORIBOSYLTRANSFERASE"/>
    <property type="match status" value="1"/>
</dbReference>
<dbReference type="InterPro" id="IPR000836">
    <property type="entry name" value="PRTase_dom"/>
</dbReference>
<evidence type="ECO:0000313" key="17">
    <source>
        <dbReference type="EMBL" id="MBO0902462.1"/>
    </source>
</evidence>
<keyword evidence="10 15" id="KW-0660">Purine salvage</keyword>
<evidence type="ECO:0000256" key="15">
    <source>
        <dbReference type="RuleBase" id="RU364099"/>
    </source>
</evidence>
<comment type="similarity">
    <text evidence="4 15">Belongs to the purine/pyrimidine phosphoribosyltransferase family.</text>
</comment>
<dbReference type="NCBIfam" id="TIGR01203">
    <property type="entry name" value="HGPRTase"/>
    <property type="match status" value="1"/>
</dbReference>
<dbReference type="PANTHER" id="PTHR43340:SF1">
    <property type="entry name" value="HYPOXANTHINE PHOSPHORIBOSYLTRANSFERASE"/>
    <property type="match status" value="1"/>
</dbReference>
<evidence type="ECO:0000313" key="18">
    <source>
        <dbReference type="Proteomes" id="UP000664288"/>
    </source>
</evidence>
<dbReference type="InterPro" id="IPR029057">
    <property type="entry name" value="PRTase-like"/>
</dbReference>
<comment type="cofactor">
    <cofactor evidence="1 15">
        <name>Mg(2+)</name>
        <dbReference type="ChEBI" id="CHEBI:18420"/>
    </cofactor>
</comment>
<dbReference type="CDD" id="cd06223">
    <property type="entry name" value="PRTases_typeI"/>
    <property type="match status" value="1"/>
</dbReference>
<keyword evidence="9 15" id="KW-0479">Metal-binding</keyword>
<evidence type="ECO:0000256" key="11">
    <source>
        <dbReference type="ARBA" id="ARBA00022741"/>
    </source>
</evidence>
<comment type="caution">
    <text evidence="17">The sequence shown here is derived from an EMBL/GenBank/DDBJ whole genome shotgun (WGS) entry which is preliminary data.</text>
</comment>
<dbReference type="EMBL" id="JAFMPY010000003">
    <property type="protein sequence ID" value="MBO0902462.1"/>
    <property type="molecule type" value="Genomic_DNA"/>
</dbReference>
<evidence type="ECO:0000256" key="9">
    <source>
        <dbReference type="ARBA" id="ARBA00022723"/>
    </source>
</evidence>
<dbReference type="RefSeq" id="WP_207349116.1">
    <property type="nucleotide sequence ID" value="NZ_JAFMPY010000003.1"/>
</dbReference>
<evidence type="ECO:0000256" key="1">
    <source>
        <dbReference type="ARBA" id="ARBA00001946"/>
    </source>
</evidence>
<comment type="catalytic activity">
    <reaction evidence="13">
        <text>GMP + diphosphate = guanine + 5-phospho-alpha-D-ribose 1-diphosphate</text>
        <dbReference type="Rhea" id="RHEA:25424"/>
        <dbReference type="ChEBI" id="CHEBI:16235"/>
        <dbReference type="ChEBI" id="CHEBI:33019"/>
        <dbReference type="ChEBI" id="CHEBI:58017"/>
        <dbReference type="ChEBI" id="CHEBI:58115"/>
        <dbReference type="EC" id="2.4.2.8"/>
    </reaction>
    <physiologicalReaction direction="right-to-left" evidence="13">
        <dbReference type="Rhea" id="RHEA:25426"/>
    </physiologicalReaction>
</comment>
<keyword evidence="6 15" id="KW-0963">Cytoplasm</keyword>
<evidence type="ECO:0000256" key="7">
    <source>
        <dbReference type="ARBA" id="ARBA00022676"/>
    </source>
</evidence>
<evidence type="ECO:0000256" key="8">
    <source>
        <dbReference type="ARBA" id="ARBA00022679"/>
    </source>
</evidence>
<keyword evidence="11 15" id="KW-0547">Nucleotide-binding</keyword>
<evidence type="ECO:0000256" key="10">
    <source>
        <dbReference type="ARBA" id="ARBA00022726"/>
    </source>
</evidence>
<evidence type="ECO:0000256" key="5">
    <source>
        <dbReference type="ARBA" id="ARBA00011895"/>
    </source>
</evidence>
<dbReference type="SUPFAM" id="SSF53271">
    <property type="entry name" value="PRTase-like"/>
    <property type="match status" value="1"/>
</dbReference>
<evidence type="ECO:0000256" key="12">
    <source>
        <dbReference type="ARBA" id="ARBA00022842"/>
    </source>
</evidence>
<keyword evidence="18" id="KW-1185">Reference proteome</keyword>
<comment type="pathway">
    <text evidence="3 15">Purine metabolism; IMP biosynthesis via salvage pathway; IMP from hypoxanthine: step 1/1.</text>
</comment>
<sequence length="180" mass="19055">MISIRGRTIDVLYSAETIAAEVDRLAREIAAGAGDDLVVVSVLKGAFVFAADLIRAMHHAGVAPQVEFISLSSYGAGTVGGEVKILRDIDADVAGRPVLLVDDILESGRTLAFARKLLLSRGATSVGLAVLLEKRGHRQADIEADFVGFDCPDHFVVGYGMDVGHAFRELPFIGHVVGEG</sequence>
<dbReference type="GO" id="GO:0016757">
    <property type="term" value="F:glycosyltransferase activity"/>
    <property type="evidence" value="ECO:0007669"/>
    <property type="project" value="UniProtKB-KW"/>
</dbReference>
<name>A0ABS3IYH2_9HYPH</name>
<evidence type="ECO:0000256" key="3">
    <source>
        <dbReference type="ARBA" id="ARBA00004669"/>
    </source>
</evidence>
<dbReference type="Proteomes" id="UP000664288">
    <property type="component" value="Unassembled WGS sequence"/>
</dbReference>
<evidence type="ECO:0000256" key="13">
    <source>
        <dbReference type="ARBA" id="ARBA00048811"/>
    </source>
</evidence>
<dbReference type="InterPro" id="IPR050408">
    <property type="entry name" value="HGPRT"/>
</dbReference>
<keyword evidence="8 15" id="KW-0808">Transferase</keyword>
<accession>A0ABS3IYH2</accession>